<dbReference type="InterPro" id="IPR035979">
    <property type="entry name" value="RBD_domain_sf"/>
</dbReference>
<evidence type="ECO:0000256" key="3">
    <source>
        <dbReference type="ARBA" id="ARBA00022833"/>
    </source>
</evidence>
<protein>
    <recommendedName>
        <fullName evidence="13">Tudor domain-containing protein 1</fullName>
    </recommendedName>
</protein>
<dbReference type="Gene3D" id="3.30.70.330">
    <property type="match status" value="1"/>
</dbReference>
<evidence type="ECO:0000256" key="7">
    <source>
        <dbReference type="SAM" id="MobiDB-lite"/>
    </source>
</evidence>
<dbReference type="SUPFAM" id="SSF144232">
    <property type="entry name" value="HIT/MYND zinc finger-like"/>
    <property type="match status" value="1"/>
</dbReference>
<evidence type="ECO:0000256" key="4">
    <source>
        <dbReference type="ARBA" id="ARBA00022884"/>
    </source>
</evidence>
<dbReference type="SUPFAM" id="SSF63748">
    <property type="entry name" value="Tudor/PWWP/MBT"/>
    <property type="match status" value="3"/>
</dbReference>
<dbReference type="Gene3D" id="6.10.140.2220">
    <property type="match status" value="1"/>
</dbReference>
<evidence type="ECO:0000256" key="2">
    <source>
        <dbReference type="ARBA" id="ARBA00022771"/>
    </source>
</evidence>
<proteinExistence type="predicted"/>
<sequence>MSDLKSSSDLDEFVLHVSNIPEELDADGLERVFRQYGIVTSLVAPDNKFAFVSYKTYAEAESAIANLNQQKPMFMRVKFSSRSANSKMIPEGLLTPVTPGSKLPGSPATPIGERDYRFNESGLPYHGRTPLTLPPAPMSATRYEMNARHYPINPELYKYFDELEYPESSSLWTRGQLTLDTLGQRKVSGGRGYVYYAIPDPNLATVSRANKVLEMRSPGRFAVGADQLGHLVDKCIACHRDAVHCCANCASSYCSRECQFRDWPRHKNECSNVPPLVEKFKVANGVHDNDSTVASPKLKSPISKPIINPDLANVTADPPKKSPVISTPEIPAAKSSPIPEKLPSHQKAPEDPRDALKRSKSHPEEHRRQDFSRQSSAPEKKLDLNARLEKSRLPNLNLDQDFAFQKPFLSSGGFTEVQIVDVHAPSIFSVQKTSDLPKLTELMKDLNENITKCPKVSEIISEKFYGALFDGIWHRVKLILGSKPKLDYVDYGTIVDATLDLELRDIGALSEVPRFACLIRVPTVLPSSPEYSTLGPERKMLVKMVTHDPEGIINVQVFEKEPKEPKSLPQPRKTPSVESVSKMRPPKIASKEPTGPSPAPELPSVITRLPNGALATVEVTHVIDGTSAICVVLTEDLLESYDKLLMPLKEDCDKTAPEFNTFTPKVNEVVCGLKEDGFWVRGRVLAVTPKLKVASLDEGIICEVVKTIPMVSKYADIPIFACLILTSDDFPLQIHSTAYILVINQANGSLEGEFVETKLKFELKPWILSIESFKAQNGGGEHQNGRLGESGAKIEIGGKFEIGAKNEIGGKIQNEFKEIQQIIKNNSSVAIQAFRDASIVFVRSLETKEVERYLNVVQEAARLAQTAAKVSKVSIGDKVLAQFKLDDNYYRAIVVDVNGQEVKVAYLDFGNQEVTEIERLKEMPEVLKQQEDGCVKVVLKGIEKLPLTPEASAYLGTIADQDTPFILSYDSKVQDEVVLTARDGVRVNDKINKFLKPKFEEQEEIFKLTDIEMGKLGSVGANTTALCLGVLEPGYKYIFAPMDRELIAHLSTVMPAQLMEYAEKTEYYIPRFNELCVALFEGEWCRGCCFNPTAKEGTAEIYFMDYGNIAPVKHEDLRKMPEEFMKPCALGCICNVVDIAPQNSNPSPQLLARLKELLIPNQSFDIRIVMYEDDEWTIELPEVTAELKKAGLI</sequence>
<evidence type="ECO:0000313" key="11">
    <source>
        <dbReference type="EMBL" id="KAH0555241.1"/>
    </source>
</evidence>
<dbReference type="InterPro" id="IPR002893">
    <property type="entry name" value="Znf_MYND"/>
</dbReference>
<evidence type="ECO:0000259" key="8">
    <source>
        <dbReference type="PROSITE" id="PS50102"/>
    </source>
</evidence>
<keyword evidence="2 5" id="KW-0863">Zinc-finger</keyword>
<evidence type="ECO:0000256" key="1">
    <source>
        <dbReference type="ARBA" id="ARBA00022723"/>
    </source>
</evidence>
<feature type="compositionally biased region" description="Basic and acidic residues" evidence="7">
    <location>
        <begin position="347"/>
        <end position="371"/>
    </location>
</feature>
<dbReference type="InterPro" id="IPR012677">
    <property type="entry name" value="Nucleotide-bd_a/b_plait_sf"/>
</dbReference>
<feature type="domain" description="RRM" evidence="8">
    <location>
        <begin position="13"/>
        <end position="82"/>
    </location>
</feature>
<dbReference type="EMBL" id="JAHXZJ010001119">
    <property type="protein sequence ID" value="KAH0555241.1"/>
    <property type="molecule type" value="Genomic_DNA"/>
</dbReference>
<dbReference type="InterPro" id="IPR035437">
    <property type="entry name" value="SNase_OB-fold_sf"/>
</dbReference>
<dbReference type="PROSITE" id="PS50102">
    <property type="entry name" value="RRM"/>
    <property type="match status" value="1"/>
</dbReference>
<keyword evidence="4 6" id="KW-0694">RNA-binding</keyword>
<feature type="domain" description="Tudor" evidence="9">
    <location>
        <begin position="1069"/>
        <end position="1127"/>
    </location>
</feature>
<keyword evidence="12" id="KW-1185">Reference proteome</keyword>
<dbReference type="GO" id="GO:0008270">
    <property type="term" value="F:zinc ion binding"/>
    <property type="evidence" value="ECO:0007669"/>
    <property type="project" value="UniProtKB-KW"/>
</dbReference>
<dbReference type="PANTHER" id="PTHR16442">
    <property type="entry name" value="RING FINGER PROTEIN 17"/>
    <property type="match status" value="1"/>
</dbReference>
<evidence type="ECO:0000313" key="12">
    <source>
        <dbReference type="Proteomes" id="UP000826195"/>
    </source>
</evidence>
<dbReference type="Pfam" id="PF00567">
    <property type="entry name" value="TUDOR"/>
    <property type="match status" value="4"/>
</dbReference>
<evidence type="ECO:0008006" key="13">
    <source>
        <dbReference type="Google" id="ProtNLM"/>
    </source>
</evidence>
<feature type="domain" description="MYND-type" evidence="10">
    <location>
        <begin position="235"/>
        <end position="270"/>
    </location>
</feature>
<dbReference type="AlphaFoldDB" id="A0AAV7I9N8"/>
<feature type="region of interest" description="Disordered" evidence="7">
    <location>
        <begin position="559"/>
        <end position="603"/>
    </location>
</feature>
<dbReference type="SMART" id="SM00333">
    <property type="entry name" value="TUDOR"/>
    <property type="match status" value="2"/>
</dbReference>
<dbReference type="GO" id="GO:0003723">
    <property type="term" value="F:RNA binding"/>
    <property type="evidence" value="ECO:0007669"/>
    <property type="project" value="UniProtKB-UniRule"/>
</dbReference>
<dbReference type="PROSITE" id="PS50304">
    <property type="entry name" value="TUDOR"/>
    <property type="match status" value="2"/>
</dbReference>
<dbReference type="GO" id="GO:0005737">
    <property type="term" value="C:cytoplasm"/>
    <property type="evidence" value="ECO:0007669"/>
    <property type="project" value="UniProtKB-ARBA"/>
</dbReference>
<keyword evidence="3" id="KW-0862">Zinc</keyword>
<dbReference type="PROSITE" id="PS50865">
    <property type="entry name" value="ZF_MYND_2"/>
    <property type="match status" value="1"/>
</dbReference>
<dbReference type="Gene3D" id="2.30.30.140">
    <property type="match status" value="3"/>
</dbReference>
<dbReference type="InterPro" id="IPR002999">
    <property type="entry name" value="Tudor"/>
</dbReference>
<dbReference type="SUPFAM" id="SSF54928">
    <property type="entry name" value="RNA-binding domain, RBD"/>
    <property type="match status" value="1"/>
</dbReference>
<evidence type="ECO:0000256" key="6">
    <source>
        <dbReference type="PROSITE-ProRule" id="PRU00176"/>
    </source>
</evidence>
<dbReference type="PANTHER" id="PTHR16442:SF1">
    <property type="entry name" value="RING FINGER PROTEIN 17"/>
    <property type="match status" value="1"/>
</dbReference>
<dbReference type="Pfam" id="PF00076">
    <property type="entry name" value="RRM_1"/>
    <property type="match status" value="1"/>
</dbReference>
<organism evidence="11 12">
    <name type="scientific">Cotesia glomerata</name>
    <name type="common">Lepidopteran parasitic wasp</name>
    <name type="synonym">Apanteles glomeratus</name>
    <dbReference type="NCBI Taxonomy" id="32391"/>
    <lineage>
        <taxon>Eukaryota</taxon>
        <taxon>Metazoa</taxon>
        <taxon>Ecdysozoa</taxon>
        <taxon>Arthropoda</taxon>
        <taxon>Hexapoda</taxon>
        <taxon>Insecta</taxon>
        <taxon>Pterygota</taxon>
        <taxon>Neoptera</taxon>
        <taxon>Endopterygota</taxon>
        <taxon>Hymenoptera</taxon>
        <taxon>Apocrita</taxon>
        <taxon>Ichneumonoidea</taxon>
        <taxon>Braconidae</taxon>
        <taxon>Microgastrinae</taxon>
        <taxon>Cotesia</taxon>
    </lineage>
</organism>
<reference evidence="11 12" key="1">
    <citation type="journal article" date="2021" name="J. Hered.">
        <title>A chromosome-level genome assembly of the parasitoid wasp, Cotesia glomerata (Hymenoptera: Braconidae).</title>
        <authorList>
            <person name="Pinto B.J."/>
            <person name="Weis J.J."/>
            <person name="Gamble T."/>
            <person name="Ode P.J."/>
            <person name="Paul R."/>
            <person name="Zaspel J.M."/>
        </authorList>
    </citation>
    <scope>NUCLEOTIDE SEQUENCE [LARGE SCALE GENOMIC DNA]</scope>
    <source>
        <strain evidence="11">CgM1</strain>
    </source>
</reference>
<evidence type="ECO:0000259" key="9">
    <source>
        <dbReference type="PROSITE" id="PS50304"/>
    </source>
</evidence>
<gene>
    <name evidence="11" type="ORF">KQX54_016332</name>
</gene>
<dbReference type="InterPro" id="IPR000504">
    <property type="entry name" value="RRM_dom"/>
</dbReference>
<name>A0AAV7I9N8_COTGL</name>
<dbReference type="CDD" id="cd00590">
    <property type="entry name" value="RRM_SF"/>
    <property type="match status" value="1"/>
</dbReference>
<evidence type="ECO:0000259" key="10">
    <source>
        <dbReference type="PROSITE" id="PS50865"/>
    </source>
</evidence>
<dbReference type="Proteomes" id="UP000826195">
    <property type="component" value="Unassembled WGS sequence"/>
</dbReference>
<comment type="caution">
    <text evidence="11">The sequence shown here is derived from an EMBL/GenBank/DDBJ whole genome shotgun (WGS) entry which is preliminary data.</text>
</comment>
<accession>A0AAV7I9N8</accession>
<dbReference type="Gene3D" id="2.40.50.90">
    <property type="match status" value="1"/>
</dbReference>
<feature type="domain" description="Tudor" evidence="9">
    <location>
        <begin position="872"/>
        <end position="930"/>
    </location>
</feature>
<feature type="region of interest" description="Disordered" evidence="7">
    <location>
        <begin position="287"/>
        <end position="381"/>
    </location>
</feature>
<dbReference type="SMART" id="SM00360">
    <property type="entry name" value="RRM"/>
    <property type="match status" value="1"/>
</dbReference>
<keyword evidence="1" id="KW-0479">Metal-binding</keyword>
<evidence type="ECO:0000256" key="5">
    <source>
        <dbReference type="PROSITE-ProRule" id="PRU00134"/>
    </source>
</evidence>